<evidence type="ECO:0000256" key="1">
    <source>
        <dbReference type="SAM" id="MobiDB-lite"/>
    </source>
</evidence>
<gene>
    <name evidence="2" type="primary">Cnig_chr_X.g23600</name>
    <name evidence="2" type="ORF">B9Z55_023600</name>
</gene>
<dbReference type="OrthoDB" id="10355815at2759"/>
<accession>A0A2G5SQQ9</accession>
<dbReference type="Proteomes" id="UP000230233">
    <property type="component" value="Chromosome X"/>
</dbReference>
<sequence>MDHTFPPLNREVPLPPLVEDPISAEDVEAFKNGNHKTRALILAQHLNARVARSIYTNVPWEVARYGAEPLPCLAHWIHGFLIQHKGHPVPQTDRQILEIGQALSNHINDRIIACRIHRMNDRAKYEAEPNASFADVIFKFSLLTTYERFHPPVIGCSISHLRPFLVVNFANPPLEKPKESGDVSKEVGAGDGKISGSGDGQEIGNWVDGNDKPEPQEQEKKVGEGEKQHDGTENGNLGDRNLDQHVEELGEHLKETDLKDQTDEAGEKQMVHEAGSGQ</sequence>
<comment type="caution">
    <text evidence="2">The sequence shown here is derived from an EMBL/GenBank/DDBJ whole genome shotgun (WGS) entry which is preliminary data.</text>
</comment>
<feature type="compositionally biased region" description="Basic and acidic residues" evidence="1">
    <location>
        <begin position="175"/>
        <end position="185"/>
    </location>
</feature>
<proteinExistence type="predicted"/>
<evidence type="ECO:0000313" key="2">
    <source>
        <dbReference type="EMBL" id="PIC17318.1"/>
    </source>
</evidence>
<dbReference type="AlphaFoldDB" id="A0A2G5SQQ9"/>
<feature type="compositionally biased region" description="Basic and acidic residues" evidence="1">
    <location>
        <begin position="209"/>
        <end position="232"/>
    </location>
</feature>
<keyword evidence="3" id="KW-1185">Reference proteome</keyword>
<organism evidence="2 3">
    <name type="scientific">Caenorhabditis nigoni</name>
    <dbReference type="NCBI Taxonomy" id="1611254"/>
    <lineage>
        <taxon>Eukaryota</taxon>
        <taxon>Metazoa</taxon>
        <taxon>Ecdysozoa</taxon>
        <taxon>Nematoda</taxon>
        <taxon>Chromadorea</taxon>
        <taxon>Rhabditida</taxon>
        <taxon>Rhabditina</taxon>
        <taxon>Rhabditomorpha</taxon>
        <taxon>Rhabditoidea</taxon>
        <taxon>Rhabditidae</taxon>
        <taxon>Peloderinae</taxon>
        <taxon>Caenorhabditis</taxon>
    </lineage>
</organism>
<reference evidence="3" key="1">
    <citation type="submission" date="2017-10" db="EMBL/GenBank/DDBJ databases">
        <title>Rapid genome shrinkage in a self-fertile nematode reveals novel sperm competition proteins.</title>
        <authorList>
            <person name="Yin D."/>
            <person name="Schwarz E.M."/>
            <person name="Thomas C.G."/>
            <person name="Felde R.L."/>
            <person name="Korf I.F."/>
            <person name="Cutter A.D."/>
            <person name="Schartner C.M."/>
            <person name="Ralston E.J."/>
            <person name="Meyer B.J."/>
            <person name="Haag E.S."/>
        </authorList>
    </citation>
    <scope>NUCLEOTIDE SEQUENCE [LARGE SCALE GENOMIC DNA]</scope>
    <source>
        <strain evidence="3">JU1422</strain>
    </source>
</reference>
<feature type="compositionally biased region" description="Gly residues" evidence="1">
    <location>
        <begin position="189"/>
        <end position="201"/>
    </location>
</feature>
<evidence type="ECO:0000313" key="3">
    <source>
        <dbReference type="Proteomes" id="UP000230233"/>
    </source>
</evidence>
<name>A0A2G5SQQ9_9PELO</name>
<protein>
    <submittedName>
        <fullName evidence="2">Uncharacterized protein</fullName>
    </submittedName>
</protein>
<dbReference type="EMBL" id="PDUG01000006">
    <property type="protein sequence ID" value="PIC17318.1"/>
    <property type="molecule type" value="Genomic_DNA"/>
</dbReference>
<feature type="region of interest" description="Disordered" evidence="1">
    <location>
        <begin position="175"/>
        <end position="278"/>
    </location>
</feature>
<feature type="compositionally biased region" description="Basic and acidic residues" evidence="1">
    <location>
        <begin position="240"/>
        <end position="271"/>
    </location>
</feature>